<feature type="transmembrane region" description="Helical" evidence="5">
    <location>
        <begin position="274"/>
        <end position="299"/>
    </location>
</feature>
<evidence type="ECO:0000256" key="2">
    <source>
        <dbReference type="ARBA" id="ARBA00022692"/>
    </source>
</evidence>
<reference evidence="8" key="1">
    <citation type="journal article" date="2019" name="Int. J. Syst. Evol. Microbiol.">
        <title>The Global Catalogue of Microorganisms (GCM) 10K type strain sequencing project: providing services to taxonomists for standard genome sequencing and annotation.</title>
        <authorList>
            <consortium name="The Broad Institute Genomics Platform"/>
            <consortium name="The Broad Institute Genome Sequencing Center for Infectious Disease"/>
            <person name="Wu L."/>
            <person name="Ma J."/>
        </authorList>
    </citation>
    <scope>NUCLEOTIDE SEQUENCE [LARGE SCALE GENOMIC DNA]</scope>
    <source>
        <strain evidence="8">CGMCC 1.10363</strain>
    </source>
</reference>
<evidence type="ECO:0000313" key="8">
    <source>
        <dbReference type="Proteomes" id="UP001595900"/>
    </source>
</evidence>
<evidence type="ECO:0000256" key="1">
    <source>
        <dbReference type="ARBA" id="ARBA00004141"/>
    </source>
</evidence>
<proteinExistence type="predicted"/>
<organism evidence="7 8">
    <name type="scientific">Gryllotalpicola reticulitermitis</name>
    <dbReference type="NCBI Taxonomy" id="1184153"/>
    <lineage>
        <taxon>Bacteria</taxon>
        <taxon>Bacillati</taxon>
        <taxon>Actinomycetota</taxon>
        <taxon>Actinomycetes</taxon>
        <taxon>Micrococcales</taxon>
        <taxon>Microbacteriaceae</taxon>
        <taxon>Gryllotalpicola</taxon>
    </lineage>
</organism>
<feature type="transmembrane region" description="Helical" evidence="5">
    <location>
        <begin position="180"/>
        <end position="203"/>
    </location>
</feature>
<dbReference type="RefSeq" id="WP_390228464.1">
    <property type="nucleotide sequence ID" value="NZ_JBHSCN010000005.1"/>
</dbReference>
<dbReference type="Proteomes" id="UP001595900">
    <property type="component" value="Unassembled WGS sequence"/>
</dbReference>
<evidence type="ECO:0000313" key="7">
    <source>
        <dbReference type="EMBL" id="MFC4243424.1"/>
    </source>
</evidence>
<keyword evidence="3 5" id="KW-1133">Transmembrane helix</keyword>
<gene>
    <name evidence="7" type="ORF">ACFOYW_08565</name>
</gene>
<keyword evidence="8" id="KW-1185">Reference proteome</keyword>
<keyword evidence="4 5" id="KW-0472">Membrane</keyword>
<feature type="domain" description="ABC-2 type transporter transmembrane" evidence="6">
    <location>
        <begin position="22"/>
        <end position="382"/>
    </location>
</feature>
<evidence type="ECO:0000259" key="6">
    <source>
        <dbReference type="Pfam" id="PF12698"/>
    </source>
</evidence>
<feature type="transmembrane region" description="Helical" evidence="5">
    <location>
        <begin position="223"/>
        <end position="253"/>
    </location>
</feature>
<feature type="transmembrane region" description="Helical" evidence="5">
    <location>
        <begin position="23"/>
        <end position="43"/>
    </location>
</feature>
<protein>
    <submittedName>
        <fullName evidence="7">ABC transporter permease</fullName>
    </submittedName>
</protein>
<feature type="transmembrane region" description="Helical" evidence="5">
    <location>
        <begin position="363"/>
        <end position="385"/>
    </location>
</feature>
<dbReference type="PANTHER" id="PTHR43471:SF3">
    <property type="entry name" value="ABC TRANSPORTER PERMEASE PROTEIN NATB"/>
    <property type="match status" value="1"/>
</dbReference>
<evidence type="ECO:0000256" key="4">
    <source>
        <dbReference type="ARBA" id="ARBA00023136"/>
    </source>
</evidence>
<dbReference type="Pfam" id="PF12698">
    <property type="entry name" value="ABC2_membrane_3"/>
    <property type="match status" value="1"/>
</dbReference>
<comment type="subcellular location">
    <subcellularLocation>
        <location evidence="1">Membrane</location>
        <topology evidence="1">Multi-pass membrane protein</topology>
    </subcellularLocation>
</comment>
<evidence type="ECO:0000256" key="5">
    <source>
        <dbReference type="SAM" id="Phobius"/>
    </source>
</evidence>
<dbReference type="PANTHER" id="PTHR43471">
    <property type="entry name" value="ABC TRANSPORTER PERMEASE"/>
    <property type="match status" value="1"/>
</dbReference>
<accession>A0ABV8Q6K0</accession>
<dbReference type="EMBL" id="JBHSCN010000005">
    <property type="protein sequence ID" value="MFC4243424.1"/>
    <property type="molecule type" value="Genomic_DNA"/>
</dbReference>
<comment type="caution">
    <text evidence="7">The sequence shown here is derived from an EMBL/GenBank/DDBJ whole genome shotgun (WGS) entry which is preliminary data.</text>
</comment>
<name>A0ABV8Q6K0_9MICO</name>
<dbReference type="InterPro" id="IPR013525">
    <property type="entry name" value="ABC2_TM"/>
</dbReference>
<feature type="transmembrane region" description="Helical" evidence="5">
    <location>
        <begin position="305"/>
        <end position="327"/>
    </location>
</feature>
<feature type="transmembrane region" description="Helical" evidence="5">
    <location>
        <begin position="334"/>
        <end position="351"/>
    </location>
</feature>
<sequence>MAANNLGTVVSFEVVRTLTKPRFWIVTLFIPALIAVVFLLVAASSNSTQTAANQQAKAQFTFEYTDASGLVNPAIAHAAGGTDQPDAAQGVANVKSGKVAAFFDYPVNPSRNAVRITAKDVGIFNNGKYSAVAQAILTSSVEQKIGNATISGLAANGIKTDVTTYADGVRSGGIEAVIPPLVFVVLFYLVIVLLGQQMLAATLEEKENRVTEMILTTIEARSLIIGKILSLFVVGVVQMLVFAVPVAIGYFFFRDRLDFPAVDLASLQFNAGQMIIGALVLIGGFALFTGALVALGAMMPTAKDAAPISAALMITLIIPVYVVSTIISDPSATIVQVLTFIPFTAPISSMLRNAFGSLSVTEAVIVIVELYLAAVIVLWAAIQLFKSGSIEYSRRVDVRRVFARRP</sequence>
<keyword evidence="2 5" id="KW-0812">Transmembrane</keyword>
<evidence type="ECO:0000256" key="3">
    <source>
        <dbReference type="ARBA" id="ARBA00022989"/>
    </source>
</evidence>